<name>A0ABU0XIV7_9MICO</name>
<keyword evidence="1" id="KW-0238">DNA-binding</keyword>
<comment type="caution">
    <text evidence="5">The sequence shown here is derived from an EMBL/GenBank/DDBJ whole genome shotgun (WGS) entry which is preliminary data.</text>
</comment>
<accession>A0ABU0XIV7</accession>
<proteinExistence type="predicted"/>
<evidence type="ECO:0000313" key="6">
    <source>
        <dbReference type="Proteomes" id="UP001230289"/>
    </source>
</evidence>
<feature type="region of interest" description="Disordered" evidence="2">
    <location>
        <begin position="58"/>
        <end position="91"/>
    </location>
</feature>
<dbReference type="Proteomes" id="UP001230289">
    <property type="component" value="Unassembled WGS sequence"/>
</dbReference>
<dbReference type="Gene3D" id="3.30.60.230">
    <property type="entry name" value="Lsr2, dimerization domain"/>
    <property type="match status" value="1"/>
</dbReference>
<evidence type="ECO:0000259" key="4">
    <source>
        <dbReference type="Pfam" id="PF23359"/>
    </source>
</evidence>
<dbReference type="EMBL" id="JAVFCB010000004">
    <property type="protein sequence ID" value="MDQ4214065.1"/>
    <property type="molecule type" value="Genomic_DNA"/>
</dbReference>
<sequence>MGKRTIEELFDDIDGGQATSSITFGLDGSNYEIDLNDANAEKLRAVFAPWLEVARRVPKNGAPQSRTPRSRRGNANLTGVREWAKENGHKVSDRGRIPADVLAAYEAAR</sequence>
<evidence type="ECO:0000256" key="1">
    <source>
        <dbReference type="ARBA" id="ARBA00023125"/>
    </source>
</evidence>
<feature type="domain" description="Lsr2 DNA-binding" evidence="4">
    <location>
        <begin position="79"/>
        <end position="108"/>
    </location>
</feature>
<feature type="domain" description="Lsr2 dimerization" evidence="3">
    <location>
        <begin position="1"/>
        <end position="57"/>
    </location>
</feature>
<dbReference type="Pfam" id="PF23359">
    <property type="entry name" value="Lsr2_DNA-bd"/>
    <property type="match status" value="1"/>
</dbReference>
<keyword evidence="6" id="KW-1185">Reference proteome</keyword>
<dbReference type="Pfam" id="PF11774">
    <property type="entry name" value="Lsr2"/>
    <property type="match status" value="1"/>
</dbReference>
<protein>
    <submittedName>
        <fullName evidence="5">Lsr2 family protein</fullName>
    </submittedName>
</protein>
<dbReference type="InterPro" id="IPR055370">
    <property type="entry name" value="Lsr2_DNA-bd"/>
</dbReference>
<dbReference type="InterPro" id="IPR042261">
    <property type="entry name" value="Lsr2-like_dimerization"/>
</dbReference>
<evidence type="ECO:0000259" key="3">
    <source>
        <dbReference type="Pfam" id="PF11774"/>
    </source>
</evidence>
<dbReference type="InterPro" id="IPR036625">
    <property type="entry name" value="E3-bd_dom_sf"/>
</dbReference>
<feature type="compositionally biased region" description="Basic and acidic residues" evidence="2">
    <location>
        <begin position="82"/>
        <end position="91"/>
    </location>
</feature>
<gene>
    <name evidence="5" type="ORF">RBR11_09060</name>
</gene>
<feature type="compositionally biased region" description="Polar residues" evidence="2">
    <location>
        <begin position="62"/>
        <end position="77"/>
    </location>
</feature>
<dbReference type="InterPro" id="IPR024412">
    <property type="entry name" value="Lsr2_dim_dom"/>
</dbReference>
<evidence type="ECO:0000313" key="5">
    <source>
        <dbReference type="EMBL" id="MDQ4214065.1"/>
    </source>
</evidence>
<dbReference type="RefSeq" id="WP_308488999.1">
    <property type="nucleotide sequence ID" value="NZ_JAVFCB010000004.1"/>
</dbReference>
<evidence type="ECO:0000256" key="2">
    <source>
        <dbReference type="SAM" id="MobiDB-lite"/>
    </source>
</evidence>
<dbReference type="Gene3D" id="4.10.320.10">
    <property type="entry name" value="E3-binding domain"/>
    <property type="match status" value="1"/>
</dbReference>
<reference evidence="5 6" key="1">
    <citation type="submission" date="2023-08" db="EMBL/GenBank/DDBJ databases">
        <title>Microbacterium sp. nov., isolated from a waste landfill.</title>
        <authorList>
            <person name="Wen W."/>
        </authorList>
    </citation>
    <scope>NUCLEOTIDE SEQUENCE [LARGE SCALE GENOMIC DNA]</scope>
    <source>
        <strain evidence="5 6">ASV81</strain>
    </source>
</reference>
<organism evidence="5 6">
    <name type="scientific">Microbacterium capsulatum</name>
    <dbReference type="NCBI Taxonomy" id="3041921"/>
    <lineage>
        <taxon>Bacteria</taxon>
        <taxon>Bacillati</taxon>
        <taxon>Actinomycetota</taxon>
        <taxon>Actinomycetes</taxon>
        <taxon>Micrococcales</taxon>
        <taxon>Microbacteriaceae</taxon>
        <taxon>Microbacterium</taxon>
    </lineage>
</organism>